<proteinExistence type="predicted"/>
<comment type="caution">
    <text evidence="1">The sequence shown here is derived from an EMBL/GenBank/DDBJ whole genome shotgun (WGS) entry which is preliminary data.</text>
</comment>
<reference evidence="1 2" key="1">
    <citation type="submission" date="2016-01" db="EMBL/GenBank/DDBJ databases">
        <title>Highly variable Streptococcus oralis are common among viridans streptococci isolated from primates.</title>
        <authorList>
            <person name="Denapaite D."/>
            <person name="Rieger M."/>
            <person name="Koendgen S."/>
            <person name="Brueckner R."/>
            <person name="Ochigava I."/>
            <person name="Kappeler P."/>
            <person name="Maetz-Rensing K."/>
            <person name="Leendertz F."/>
            <person name="Hakenbeck R."/>
        </authorList>
    </citation>
    <scope>NUCLEOTIDE SEQUENCE [LARGE SCALE GENOMIC DNA]</scope>
    <source>
        <strain evidence="1 2">DD03</strain>
    </source>
</reference>
<protein>
    <submittedName>
        <fullName evidence="1">Recombination function protein</fullName>
    </submittedName>
</protein>
<evidence type="ECO:0000313" key="2">
    <source>
        <dbReference type="Proteomes" id="UP000071927"/>
    </source>
</evidence>
<dbReference type="Proteomes" id="UP000071927">
    <property type="component" value="Unassembled WGS sequence"/>
</dbReference>
<dbReference type="AlphaFoldDB" id="A0A139R401"/>
<dbReference type="RefSeq" id="WP_061459876.1">
    <property type="nucleotide sequence ID" value="NZ_KQ970571.1"/>
</dbReference>
<evidence type="ECO:0000313" key="1">
    <source>
        <dbReference type="EMBL" id="KXU09396.1"/>
    </source>
</evidence>
<gene>
    <name evidence="1" type="ORF">SGADD03_00801</name>
</gene>
<name>A0A139R401_9STRE</name>
<organism evidence="1 2">
    <name type="scientific">Streptococcus gallolyticus</name>
    <dbReference type="NCBI Taxonomy" id="315405"/>
    <lineage>
        <taxon>Bacteria</taxon>
        <taxon>Bacillati</taxon>
        <taxon>Bacillota</taxon>
        <taxon>Bacilli</taxon>
        <taxon>Lactobacillales</taxon>
        <taxon>Streptococcaceae</taxon>
        <taxon>Streptococcus</taxon>
    </lineage>
</organism>
<sequence>MEKVTIYKKLLEIQTKLNVPKNQFNKFGGYYYRNAEDIQNALKPLLAEQDCTAFFEKDVIEQVGERYYLVATFKLVDVNTSETITVEARAREEEKKKGMDSSQITGGASSYARKYALNGLFLIDDAKDADSNEYHKEQNQNANQQTQFINDAQVQQIYNGINQLAQMTNQDPNYVANGIMQNYNINDFHAVPSEFFNEVVNYIKSLMSQQNQTNFNDL</sequence>
<dbReference type="PATRIC" id="fig|315405.12.peg.954"/>
<dbReference type="InterPro" id="IPR007499">
    <property type="entry name" value="ERF_bacteria_virus"/>
</dbReference>
<dbReference type="Pfam" id="PF04404">
    <property type="entry name" value="ERF"/>
    <property type="match status" value="1"/>
</dbReference>
<dbReference type="EMBL" id="LQXV01000149">
    <property type="protein sequence ID" value="KXU09396.1"/>
    <property type="molecule type" value="Genomic_DNA"/>
</dbReference>
<accession>A0A139R401</accession>